<dbReference type="Proteomes" id="UP000000376">
    <property type="component" value="Chromosome"/>
</dbReference>
<dbReference type="eggNOG" id="ENOG5031RRW">
    <property type="taxonomic scope" value="Bacteria"/>
</dbReference>
<proteinExistence type="predicted"/>
<organism evidence="1 2">
    <name type="scientific">Arcanobacterium haemolyticum (strain ATCC 9345 / DSM 20595 / CCM 5947 / CCUG 17215 / LMG 16163 / NBRC 15585 / NCTC 8452 / 11018)</name>
    <dbReference type="NCBI Taxonomy" id="644284"/>
    <lineage>
        <taxon>Bacteria</taxon>
        <taxon>Bacillati</taxon>
        <taxon>Actinomycetota</taxon>
        <taxon>Actinomycetes</taxon>
        <taxon>Actinomycetales</taxon>
        <taxon>Actinomycetaceae</taxon>
        <taxon>Arcanobacterium</taxon>
    </lineage>
</organism>
<evidence type="ECO:0000313" key="1">
    <source>
        <dbReference type="EMBL" id="ADH92446.1"/>
    </source>
</evidence>
<dbReference type="AlphaFoldDB" id="D7BNE7"/>
<dbReference type="RefSeq" id="WP_013169944.1">
    <property type="nucleotide sequence ID" value="NC_014218.1"/>
</dbReference>
<dbReference type="STRING" id="644284.Arch_0713"/>
<name>D7BNE7_ARCHD</name>
<evidence type="ECO:0000313" key="2">
    <source>
        <dbReference type="Proteomes" id="UP000000376"/>
    </source>
</evidence>
<keyword evidence="2" id="KW-1185">Reference proteome</keyword>
<accession>D7BNE7</accession>
<dbReference type="EMBL" id="CP002045">
    <property type="protein sequence ID" value="ADH92446.1"/>
    <property type="molecule type" value="Genomic_DNA"/>
</dbReference>
<dbReference type="HOGENOM" id="CLU_106243_0_0_11"/>
<gene>
    <name evidence="1" type="ordered locus">Arch_0713</name>
</gene>
<dbReference type="OrthoDB" id="3266723at2"/>
<sequence length="200" mass="21414">MAFIDLIQQLADESSPLIDRAGELRVALAADPNDAESFEELASIIRKLGQSQPTVDPLTADDDQPRKTPAHLVLWALAEDLASDSRAWYPLLELAKLAVENDPAGAVHHIDVATGREESGLALETGIQILVDAGHIDTALQVGIGRWNPDKHSVGVGIELSKAALAAGKIADAKRCVEILVKRYPGNHDVLDLRDAVADL</sequence>
<protein>
    <recommendedName>
        <fullName evidence="3">Tetratricopeptide repeat protein</fullName>
    </recommendedName>
</protein>
<reference evidence="1 2" key="1">
    <citation type="journal article" date="2010" name="Stand. Genomic Sci.">
        <title>Complete genome sequence of Arcanobacterium haemolyticum type strain (11018).</title>
        <authorList>
            <person name="Yasawong M."/>
            <person name="Teshima H."/>
            <person name="Lapidus A."/>
            <person name="Nolan M."/>
            <person name="Lucas S."/>
            <person name="Glavina Del Rio T."/>
            <person name="Tice H."/>
            <person name="Cheng J."/>
            <person name="Bruce D."/>
            <person name="Detter C."/>
            <person name="Tapia R."/>
            <person name="Han C."/>
            <person name="Goodwin L."/>
            <person name="Pitluck S."/>
            <person name="Liolios K."/>
            <person name="Ivanova N."/>
            <person name="Mavromatis K."/>
            <person name="Mikhailova N."/>
            <person name="Pati A."/>
            <person name="Chen A."/>
            <person name="Palaniappan K."/>
            <person name="Land M."/>
            <person name="Hauser L."/>
            <person name="Chang Y."/>
            <person name="Jeffries C."/>
            <person name="Rohde M."/>
            <person name="Sikorski J."/>
            <person name="Pukall R."/>
            <person name="Goker M."/>
            <person name="Woyke T."/>
            <person name="Bristow J."/>
            <person name="Eisen J."/>
            <person name="Markowitz V."/>
            <person name="Hugenholtz P."/>
            <person name="Kyrpides N."/>
            <person name="Klenk H."/>
        </authorList>
    </citation>
    <scope>NUCLEOTIDE SEQUENCE [LARGE SCALE GENOMIC DNA]</scope>
    <source>
        <strain evidence="2">ATCC 9345 / DSM 20595 / CCUG 17215 / LMG 16163 / NBRC 15585 / NCTC 8452 / 11018</strain>
    </source>
</reference>
<dbReference type="KEGG" id="ahe:Arch_0713"/>
<evidence type="ECO:0008006" key="3">
    <source>
        <dbReference type="Google" id="ProtNLM"/>
    </source>
</evidence>